<dbReference type="Gene3D" id="1.20.58.80">
    <property type="entry name" value="Phosphotransferase system, lactose/cellobiose-type IIA subunit"/>
    <property type="match status" value="1"/>
</dbReference>
<dbReference type="InterPro" id="IPR036181">
    <property type="entry name" value="MIT_dom_sf"/>
</dbReference>
<proteinExistence type="predicted"/>
<dbReference type="OrthoDB" id="4062651at2759"/>
<dbReference type="InterPro" id="IPR051866">
    <property type="entry name" value="Intracell_Sig-Traffick_Protein"/>
</dbReference>
<feature type="region of interest" description="Disordered" evidence="1">
    <location>
        <begin position="231"/>
        <end position="261"/>
    </location>
</feature>
<accession>A0A5B7G733</accession>
<feature type="compositionally biased region" description="Pro residues" evidence="1">
    <location>
        <begin position="67"/>
        <end position="76"/>
    </location>
</feature>
<feature type="compositionally biased region" description="Polar residues" evidence="1">
    <location>
        <begin position="1"/>
        <end position="10"/>
    </location>
</feature>
<feature type="compositionally biased region" description="Low complexity" evidence="1">
    <location>
        <begin position="232"/>
        <end position="244"/>
    </location>
</feature>
<reference evidence="3 4" key="1">
    <citation type="submission" date="2019-05" db="EMBL/GenBank/DDBJ databases">
        <title>Another draft genome of Portunus trituberculatus and its Hox gene families provides insights of decapod evolution.</title>
        <authorList>
            <person name="Jeong J.-H."/>
            <person name="Song I."/>
            <person name="Kim S."/>
            <person name="Choi T."/>
            <person name="Kim D."/>
            <person name="Ryu S."/>
            <person name="Kim W."/>
        </authorList>
    </citation>
    <scope>NUCLEOTIDE SEQUENCE [LARGE SCALE GENOMIC DNA]</scope>
    <source>
        <tissue evidence="3">Muscle</tissue>
    </source>
</reference>
<dbReference type="InterPro" id="IPR007330">
    <property type="entry name" value="MIT_dom"/>
</dbReference>
<name>A0A5B7G733_PORTR</name>
<keyword evidence="3" id="KW-0808">Transferase</keyword>
<organism evidence="3 4">
    <name type="scientific">Portunus trituberculatus</name>
    <name type="common">Swimming crab</name>
    <name type="synonym">Neptunus trituberculatus</name>
    <dbReference type="NCBI Taxonomy" id="210409"/>
    <lineage>
        <taxon>Eukaryota</taxon>
        <taxon>Metazoa</taxon>
        <taxon>Ecdysozoa</taxon>
        <taxon>Arthropoda</taxon>
        <taxon>Crustacea</taxon>
        <taxon>Multicrustacea</taxon>
        <taxon>Malacostraca</taxon>
        <taxon>Eumalacostraca</taxon>
        <taxon>Eucarida</taxon>
        <taxon>Decapoda</taxon>
        <taxon>Pleocyemata</taxon>
        <taxon>Brachyura</taxon>
        <taxon>Eubrachyura</taxon>
        <taxon>Portunoidea</taxon>
        <taxon>Portunidae</taxon>
        <taxon>Portuninae</taxon>
        <taxon>Portunus</taxon>
    </lineage>
</organism>
<dbReference type="SUPFAM" id="SSF116846">
    <property type="entry name" value="MIT domain"/>
    <property type="match status" value="1"/>
</dbReference>
<keyword evidence="3" id="KW-0418">Kinase</keyword>
<evidence type="ECO:0000313" key="4">
    <source>
        <dbReference type="Proteomes" id="UP000324222"/>
    </source>
</evidence>
<evidence type="ECO:0000259" key="2">
    <source>
        <dbReference type="SMART" id="SM00745"/>
    </source>
</evidence>
<dbReference type="EMBL" id="VSRR010011233">
    <property type="protein sequence ID" value="MPC52898.1"/>
    <property type="molecule type" value="Genomic_DNA"/>
</dbReference>
<protein>
    <submittedName>
        <fullName evidence="3">Ribosomal protein S6 kinase delta-1</fullName>
    </submittedName>
</protein>
<keyword evidence="4" id="KW-1185">Reference proteome</keyword>
<evidence type="ECO:0000313" key="3">
    <source>
        <dbReference type="EMBL" id="MPC52898.1"/>
    </source>
</evidence>
<dbReference type="SMART" id="SM00745">
    <property type="entry name" value="MIT"/>
    <property type="match status" value="1"/>
</dbReference>
<sequence>MFSLQYSPQSNEKKTAGHFGERKKRTKGRSKEAEQLATTLGIQDSASLYSQLNESEDDLSLCSTPEYPFPVIPTPSAPDLAEASSSIGFDFSGDPHRSSTTQSVSRMKNGSVGTLGVSEESQRKILSKNLQENHHALQRTTEGQTVKEKVIHDWNALLSHNSSMDDSVFEFPQGDLNSHIVDPSDLSEKRTITSSVSSTSSLSYCVYENPVHDSPLHQEYYKDLKQPEDIMPTTTHPVPPVNTTKSVSIPERKSSVPLTPLTPLTTTVTPYVPTHKVPTPKEVANSQYIFIAAQQISEAQQHEQQKDYKKALNMYREGVGTLLQGVQGDNDGDRRDAVKRKTAQYLQRAEQLVARLTRRDKKREQVIVHYSLLSFRNLKLFTTSKVEGDSGIVDKVVSVGLGRRPRIS</sequence>
<feature type="compositionally biased region" description="Polar residues" evidence="1">
    <location>
        <begin position="98"/>
        <end position="112"/>
    </location>
</feature>
<dbReference type="PANTHER" id="PTHR15508">
    <property type="entry name" value="RIBOSOMAL PROTEIN S6 KINASE"/>
    <property type="match status" value="1"/>
</dbReference>
<feature type="domain" description="MIT" evidence="2">
    <location>
        <begin position="285"/>
        <end position="362"/>
    </location>
</feature>
<dbReference type="Pfam" id="PF04212">
    <property type="entry name" value="MIT"/>
    <property type="match status" value="1"/>
</dbReference>
<dbReference type="CDD" id="cd02677">
    <property type="entry name" value="MIT_SNX15"/>
    <property type="match status" value="1"/>
</dbReference>
<gene>
    <name evidence="3" type="primary">Rps6kc1_1</name>
    <name evidence="3" type="ORF">E2C01_046778</name>
</gene>
<feature type="region of interest" description="Disordered" evidence="1">
    <location>
        <begin position="88"/>
        <end position="119"/>
    </location>
</feature>
<feature type="region of interest" description="Disordered" evidence="1">
    <location>
        <begin position="57"/>
        <end position="76"/>
    </location>
</feature>
<evidence type="ECO:0000256" key="1">
    <source>
        <dbReference type="SAM" id="MobiDB-lite"/>
    </source>
</evidence>
<dbReference type="GO" id="GO:0016301">
    <property type="term" value="F:kinase activity"/>
    <property type="evidence" value="ECO:0007669"/>
    <property type="project" value="UniProtKB-KW"/>
</dbReference>
<comment type="caution">
    <text evidence="3">The sequence shown here is derived from an EMBL/GenBank/DDBJ whole genome shotgun (WGS) entry which is preliminary data.</text>
</comment>
<feature type="region of interest" description="Disordered" evidence="1">
    <location>
        <begin position="1"/>
        <end position="36"/>
    </location>
</feature>
<dbReference type="Proteomes" id="UP000324222">
    <property type="component" value="Unassembled WGS sequence"/>
</dbReference>
<dbReference type="AlphaFoldDB" id="A0A5B7G733"/>
<dbReference type="PANTHER" id="PTHR15508:SF8">
    <property type="entry name" value="LD24550P"/>
    <property type="match status" value="1"/>
</dbReference>